<organism evidence="1 2">
    <name type="scientific">Panicum virgatum</name>
    <name type="common">Blackwell switchgrass</name>
    <dbReference type="NCBI Taxonomy" id="38727"/>
    <lineage>
        <taxon>Eukaryota</taxon>
        <taxon>Viridiplantae</taxon>
        <taxon>Streptophyta</taxon>
        <taxon>Embryophyta</taxon>
        <taxon>Tracheophyta</taxon>
        <taxon>Spermatophyta</taxon>
        <taxon>Magnoliopsida</taxon>
        <taxon>Liliopsida</taxon>
        <taxon>Poales</taxon>
        <taxon>Poaceae</taxon>
        <taxon>PACMAD clade</taxon>
        <taxon>Panicoideae</taxon>
        <taxon>Panicodae</taxon>
        <taxon>Paniceae</taxon>
        <taxon>Panicinae</taxon>
        <taxon>Panicum</taxon>
        <taxon>Panicum sect. Hiantes</taxon>
    </lineage>
</organism>
<evidence type="ECO:0000313" key="2">
    <source>
        <dbReference type="Proteomes" id="UP000823388"/>
    </source>
</evidence>
<protein>
    <submittedName>
        <fullName evidence="1">Uncharacterized protein</fullName>
    </submittedName>
</protein>
<gene>
    <name evidence="1" type="ORF">PVAP13_1NG246557</name>
</gene>
<keyword evidence="2" id="KW-1185">Reference proteome</keyword>
<dbReference type="Proteomes" id="UP000823388">
    <property type="component" value="Chromosome 1N"/>
</dbReference>
<dbReference type="EMBL" id="CM029038">
    <property type="protein sequence ID" value="KAG2651128.1"/>
    <property type="molecule type" value="Genomic_DNA"/>
</dbReference>
<comment type="caution">
    <text evidence="1">The sequence shown here is derived from an EMBL/GenBank/DDBJ whole genome shotgun (WGS) entry which is preliminary data.</text>
</comment>
<dbReference type="AlphaFoldDB" id="A0A8T0WXR4"/>
<reference evidence="1 2" key="1">
    <citation type="submission" date="2020-05" db="EMBL/GenBank/DDBJ databases">
        <title>WGS assembly of Panicum virgatum.</title>
        <authorList>
            <person name="Lovell J.T."/>
            <person name="Jenkins J."/>
            <person name="Shu S."/>
            <person name="Juenger T.E."/>
            <person name="Schmutz J."/>
        </authorList>
    </citation>
    <scope>NUCLEOTIDE SEQUENCE [LARGE SCALE GENOMIC DNA]</scope>
    <source>
        <strain evidence="1">AP13</strain>
        <strain evidence="2">cv. AP13</strain>
    </source>
</reference>
<sequence>MVDLQRPALCPLVLPLPATSHDGGAGPPPSLAVALRDQAGALLPQLRPEPPRSQEPSPARFLLHHHISQSRCSIHLIQIQLLLLQVALPDQAISDPRALPAPPRPRLPRRGVQPLHRRCHTHAAALEAARGSPGLAPRLHRRPLHRLRRRELLPPTWKRKTFPDLAPLMWHYFGTMIVLL</sequence>
<evidence type="ECO:0000313" key="1">
    <source>
        <dbReference type="EMBL" id="KAG2651127.1"/>
    </source>
</evidence>
<dbReference type="EMBL" id="CM029038">
    <property type="protein sequence ID" value="KAG2651127.1"/>
    <property type="molecule type" value="Genomic_DNA"/>
</dbReference>
<proteinExistence type="predicted"/>
<accession>A0A8T0WXR4</accession>
<name>A0A8T0WXR4_PANVG</name>